<evidence type="ECO:0000313" key="2">
    <source>
        <dbReference type="Proteomes" id="UP000185608"/>
    </source>
</evidence>
<dbReference type="PANTHER" id="PTHR34387">
    <property type="entry name" value="SLR1258 PROTEIN"/>
    <property type="match status" value="1"/>
</dbReference>
<dbReference type="InterPro" id="IPR007497">
    <property type="entry name" value="SIMPL/DUF541"/>
</dbReference>
<organism evidence="1 2">
    <name type="scientific">Halodesulfurarchaeum formicicum</name>
    <dbReference type="NCBI Taxonomy" id="1873524"/>
    <lineage>
        <taxon>Archaea</taxon>
        <taxon>Methanobacteriati</taxon>
        <taxon>Methanobacteriota</taxon>
        <taxon>Stenosarchaea group</taxon>
        <taxon>Halobacteria</taxon>
        <taxon>Halobacteriales</taxon>
        <taxon>Halobacteriaceae</taxon>
        <taxon>Halodesulfurarchaeum</taxon>
    </lineage>
</organism>
<evidence type="ECO:0000313" key="1">
    <source>
        <dbReference type="EMBL" id="AOW80798.1"/>
    </source>
</evidence>
<dbReference type="Proteomes" id="UP000185608">
    <property type="component" value="Chromosome"/>
</dbReference>
<dbReference type="PANTHER" id="PTHR34387:SF2">
    <property type="entry name" value="SLR1258 PROTEIN"/>
    <property type="match status" value="1"/>
</dbReference>
<dbReference type="Gene3D" id="3.30.70.2970">
    <property type="entry name" value="Protein of unknown function (DUF541), domain 2"/>
    <property type="match status" value="1"/>
</dbReference>
<gene>
    <name evidence="1" type="ORF">HTSR_1627</name>
</gene>
<proteinExistence type="predicted"/>
<dbReference type="AlphaFoldDB" id="A0A1D8S621"/>
<dbReference type="EMBL" id="CP016070">
    <property type="protein sequence ID" value="AOW80798.1"/>
    <property type="molecule type" value="Genomic_DNA"/>
</dbReference>
<sequence length="247" mass="25191">MDRGSILAIAIAVAVIAGAGTAGLAMAVSDQPEQTNTDQNRTITVTGSASESAAPDKAVLRLAVEKTAADSNTARAAVASNVSAVTDRLAELGIPDDQVRTTDYRIGERMRPPVDGGESETPAYVARQTIEVHLSDTEAVGETIDAAVAAGATDIQDVRFTLGDETRSELRNTALDAAMSDARVQAETLAGSANLTVTGTQKITTEANSGPVVPYTLQTAAAADSGTEIDAGPVSVSAQVTVTYTAA</sequence>
<dbReference type="GeneID" id="29829614"/>
<reference evidence="1 2" key="1">
    <citation type="submission" date="2016-06" db="EMBL/GenBank/DDBJ databases">
        <title>Discovery of anaerobic lithoheterotrophic haloarchaeon capable of sulfur respiration by hydrogen and formate.</title>
        <authorList>
            <person name="Sorokin D.Y."/>
            <person name="Kublanov I.V."/>
            <person name="Roman P."/>
            <person name="Sinninghe Damste J.S."/>
            <person name="Golyshin P.N."/>
            <person name="Rojo D."/>
            <person name="Ciordia S."/>
            <person name="Mena Md.C."/>
            <person name="Ferrer M."/>
            <person name="Smedile F."/>
            <person name="Messina E."/>
            <person name="La Cono V."/>
            <person name="Yakimov M.M."/>
        </authorList>
    </citation>
    <scope>NUCLEOTIDE SEQUENCE [LARGE SCALE GENOMIC DNA]</scope>
    <source>
        <strain evidence="1 2">HTSR1</strain>
    </source>
</reference>
<accession>A0A1D8S621</accession>
<dbReference type="Pfam" id="PF04402">
    <property type="entry name" value="SIMPL"/>
    <property type="match status" value="1"/>
</dbReference>
<dbReference type="InterPro" id="IPR052022">
    <property type="entry name" value="26kDa_periplasmic_antigen"/>
</dbReference>
<name>A0A1D8S621_9EURY</name>
<dbReference type="KEGG" id="halh:HTSR_1627"/>
<dbReference type="GO" id="GO:0006974">
    <property type="term" value="P:DNA damage response"/>
    <property type="evidence" value="ECO:0007669"/>
    <property type="project" value="TreeGrafter"/>
</dbReference>
<evidence type="ECO:0008006" key="3">
    <source>
        <dbReference type="Google" id="ProtNLM"/>
    </source>
</evidence>
<dbReference type="RefSeq" id="WP_070365465.1">
    <property type="nucleotide sequence ID" value="NZ_CP016070.1"/>
</dbReference>
<protein>
    <recommendedName>
        <fullName evidence="3">SIMPL domain-containing protein</fullName>
    </recommendedName>
</protein>
<dbReference type="Gene3D" id="3.30.110.170">
    <property type="entry name" value="Protein of unknown function (DUF541), domain 1"/>
    <property type="match status" value="1"/>
</dbReference>